<evidence type="ECO:0000313" key="2">
    <source>
        <dbReference type="Proteomes" id="UP000709295"/>
    </source>
</evidence>
<keyword evidence="2" id="KW-1185">Reference proteome</keyword>
<comment type="caution">
    <text evidence="1">The sequence shown here is derived from an EMBL/GenBank/DDBJ whole genome shotgun (WGS) entry which is preliminary data.</text>
</comment>
<protein>
    <submittedName>
        <fullName evidence="1">Uncharacterized protein</fullName>
    </submittedName>
</protein>
<organism evidence="1 2">
    <name type="scientific">Phytophthora aleatoria</name>
    <dbReference type="NCBI Taxonomy" id="2496075"/>
    <lineage>
        <taxon>Eukaryota</taxon>
        <taxon>Sar</taxon>
        <taxon>Stramenopiles</taxon>
        <taxon>Oomycota</taxon>
        <taxon>Peronosporomycetes</taxon>
        <taxon>Peronosporales</taxon>
        <taxon>Peronosporaceae</taxon>
        <taxon>Phytophthora</taxon>
    </lineage>
</organism>
<sequence length="192" mass="21798">MKNCLKNEYYGRVLVTALIQTNVLRLIDGTSNELELWNGVSVLFSSSHDAAKFKGLCQTYVLPVWTLEELKEYNALLSDDLKLQEDELEARFYKFGGIAKTIFAKNQQAKGIDFKSAIEFYDALTVVNYVQTHRVVREEDEIHQLLQMVPSKDSFRETSYLTLVSDYVGEVLIDKAEGDDLVKLSAFAIGQP</sequence>
<dbReference type="EMBL" id="JAENGY010000880">
    <property type="protein sequence ID" value="KAG6955271.1"/>
    <property type="molecule type" value="Genomic_DNA"/>
</dbReference>
<proteinExistence type="predicted"/>
<dbReference type="PANTHER" id="PTHR33129">
    <property type="entry name" value="PROTEIN KINASE DOMAIN-CONTAINING PROTEIN-RELATED"/>
    <property type="match status" value="1"/>
</dbReference>
<name>A0A8J5M0J9_9STRA</name>
<evidence type="ECO:0000313" key="1">
    <source>
        <dbReference type="EMBL" id="KAG6955271.1"/>
    </source>
</evidence>
<dbReference type="AlphaFoldDB" id="A0A8J5M0J9"/>
<gene>
    <name evidence="1" type="ORF">JG688_00011953</name>
</gene>
<dbReference type="InterPro" id="IPR052980">
    <property type="entry name" value="Crinkler_effector"/>
</dbReference>
<accession>A0A8J5M0J9</accession>
<dbReference type="PANTHER" id="PTHR33129:SF1">
    <property type="entry name" value="ATP-BINDING PROTEIN"/>
    <property type="match status" value="1"/>
</dbReference>
<dbReference type="Proteomes" id="UP000709295">
    <property type="component" value="Unassembled WGS sequence"/>
</dbReference>
<reference evidence="1" key="1">
    <citation type="submission" date="2021-01" db="EMBL/GenBank/DDBJ databases">
        <title>Phytophthora aleatoria, a newly-described species from Pinus radiata is distinct from Phytophthora cactorum isolates based on comparative genomics.</title>
        <authorList>
            <person name="Mcdougal R."/>
            <person name="Panda P."/>
            <person name="Williams N."/>
            <person name="Studholme D.J."/>
        </authorList>
    </citation>
    <scope>NUCLEOTIDE SEQUENCE</scope>
    <source>
        <strain evidence="1">NZFS 4037</strain>
    </source>
</reference>